<comment type="caution">
    <text evidence="1">The sequence shown here is derived from an EMBL/GenBank/DDBJ whole genome shotgun (WGS) entry which is preliminary data.</text>
</comment>
<proteinExistence type="predicted"/>
<protein>
    <submittedName>
        <fullName evidence="1">Uncharacterized protein</fullName>
    </submittedName>
</protein>
<sequence>MVSAKNALSQAFKTSWAAPGMLLQDRAAYMATQIGAAFHSVFSASQVLLSITGTTSVPSPYTGTDSTLGVFNLAALITDLQAKYLTLFVGGAGSAYGFAQDEAQAYSLAIEAYFSSATFPLAIASGNTHDGVLSAVTLPVSTLKTEMAPLLLAVYSEIGSAPSSPATKADAVATVIDNALQNWLSGITFSGTVTNSPAGPLTGGAATGNFT</sequence>
<accession>A0A1F6GMJ9</accession>
<dbReference type="Proteomes" id="UP000177583">
    <property type="component" value="Unassembled WGS sequence"/>
</dbReference>
<gene>
    <name evidence="1" type="ORF">A2557_00880</name>
</gene>
<evidence type="ECO:0000313" key="2">
    <source>
        <dbReference type="Proteomes" id="UP000177583"/>
    </source>
</evidence>
<dbReference type="AlphaFoldDB" id="A0A1F6GMJ9"/>
<reference evidence="1 2" key="1">
    <citation type="journal article" date="2016" name="Nat. Commun.">
        <title>Thousands of microbial genomes shed light on interconnected biogeochemical processes in an aquifer system.</title>
        <authorList>
            <person name="Anantharaman K."/>
            <person name="Brown C.T."/>
            <person name="Hug L.A."/>
            <person name="Sharon I."/>
            <person name="Castelle C.J."/>
            <person name="Probst A.J."/>
            <person name="Thomas B.C."/>
            <person name="Singh A."/>
            <person name="Wilkins M.J."/>
            <person name="Karaoz U."/>
            <person name="Brodie E.L."/>
            <person name="Williams K.H."/>
            <person name="Hubbard S.S."/>
            <person name="Banfield J.F."/>
        </authorList>
    </citation>
    <scope>NUCLEOTIDE SEQUENCE [LARGE SCALE GENOMIC DNA]</scope>
</reference>
<evidence type="ECO:0000313" key="1">
    <source>
        <dbReference type="EMBL" id="OGG99329.1"/>
    </source>
</evidence>
<dbReference type="EMBL" id="MFNF01000058">
    <property type="protein sequence ID" value="OGG99329.1"/>
    <property type="molecule type" value="Genomic_DNA"/>
</dbReference>
<organism evidence="1 2">
    <name type="scientific">Candidatus Lambdaproteobacteria bacterium RIFOXYD2_FULL_56_26</name>
    <dbReference type="NCBI Taxonomy" id="1817773"/>
    <lineage>
        <taxon>Bacteria</taxon>
        <taxon>Pseudomonadati</taxon>
        <taxon>Pseudomonadota</taxon>
        <taxon>Candidatus Lambdaproteobacteria</taxon>
    </lineage>
</organism>
<name>A0A1F6GMJ9_9PROT</name>